<proteinExistence type="predicted"/>
<feature type="compositionally biased region" description="Basic and acidic residues" evidence="1">
    <location>
        <begin position="1"/>
        <end position="19"/>
    </location>
</feature>
<dbReference type="EMBL" id="CP001074">
    <property type="protein sequence ID" value="ACE91175.1"/>
    <property type="molecule type" value="Genomic_DNA"/>
</dbReference>
<dbReference type="eggNOG" id="ENOG503151Z">
    <property type="taxonomic scope" value="Bacteria"/>
</dbReference>
<dbReference type="Proteomes" id="UP000008817">
    <property type="component" value="Chromosome"/>
</dbReference>
<dbReference type="KEGG" id="rec:RHECIAT_CH0002218"/>
<feature type="transmembrane region" description="Helical" evidence="2">
    <location>
        <begin position="90"/>
        <end position="108"/>
    </location>
</feature>
<sequence>MKGGNHDERHDGQRDDVGHGNRVAVWGRLGRPGDRGARQIPVLSLKPARGMDRRSTPRASKGWRTAPRLAFGAVRRNPSIAMRHLTARKLVALFLAVFVAVGMSLSVVQASSMAAQMAAMSGMEMEHHGGCPDCPGKAGDDGMKAMACSSVCATPILATLPAAVHMPAVRTLASFVARDPSLHGTALRPDPYPPRTSDIG</sequence>
<accession>B3Q0H1</accession>
<feature type="region of interest" description="Disordered" evidence="1">
    <location>
        <begin position="1"/>
        <end position="62"/>
    </location>
</feature>
<dbReference type="HOGENOM" id="CLU_1365288_0_0_5"/>
<keyword evidence="2" id="KW-0472">Membrane</keyword>
<reference evidence="3 4" key="1">
    <citation type="submission" date="2008-04" db="EMBL/GenBank/DDBJ databases">
        <title>Genome diversity and DNA divergence of Rhizobium etli.</title>
        <authorList>
            <person name="Gonzalez V."/>
            <person name="Acosta J.L."/>
            <person name="Santamaria R.I."/>
            <person name="Bustos P."/>
            <person name="Hernandez-Gonzalez I.L."/>
            <person name="Fernandez J.L."/>
            <person name="Diaz R."/>
            <person name="Flores M."/>
            <person name="Mora J."/>
            <person name="Palacios R."/>
            <person name="Davila G."/>
        </authorList>
    </citation>
    <scope>NUCLEOTIDE SEQUENCE [LARGE SCALE GENOMIC DNA]</scope>
    <source>
        <strain evidence="3 4">CIAT 652</strain>
    </source>
</reference>
<evidence type="ECO:0000313" key="4">
    <source>
        <dbReference type="Proteomes" id="UP000008817"/>
    </source>
</evidence>
<evidence type="ECO:0000256" key="2">
    <source>
        <dbReference type="SAM" id="Phobius"/>
    </source>
</evidence>
<protein>
    <submittedName>
        <fullName evidence="3">Hypothetical conserved protein</fullName>
    </submittedName>
</protein>
<keyword evidence="2" id="KW-0812">Transmembrane</keyword>
<evidence type="ECO:0000313" key="3">
    <source>
        <dbReference type="EMBL" id="ACE91175.1"/>
    </source>
</evidence>
<name>B3Q0H1_RHIE6</name>
<dbReference type="AlphaFoldDB" id="B3Q0H1"/>
<keyword evidence="2" id="KW-1133">Transmembrane helix</keyword>
<gene>
    <name evidence="3" type="ordered locus">RHECIAT_CH0002218</name>
</gene>
<organism evidence="3 4">
    <name type="scientific">Rhizobium etli (strain CIAT 652)</name>
    <dbReference type="NCBI Taxonomy" id="491916"/>
    <lineage>
        <taxon>Bacteria</taxon>
        <taxon>Pseudomonadati</taxon>
        <taxon>Pseudomonadota</taxon>
        <taxon>Alphaproteobacteria</taxon>
        <taxon>Hyphomicrobiales</taxon>
        <taxon>Rhizobiaceae</taxon>
        <taxon>Rhizobium/Agrobacterium group</taxon>
        <taxon>Rhizobium</taxon>
    </lineage>
</organism>
<evidence type="ECO:0000256" key="1">
    <source>
        <dbReference type="SAM" id="MobiDB-lite"/>
    </source>
</evidence>